<organism evidence="3 4">
    <name type="scientific">Alicyclobacillus mengziensis</name>
    <dbReference type="NCBI Taxonomy" id="2931921"/>
    <lineage>
        <taxon>Bacteria</taxon>
        <taxon>Bacillati</taxon>
        <taxon>Bacillota</taxon>
        <taxon>Bacilli</taxon>
        <taxon>Bacillales</taxon>
        <taxon>Alicyclobacillaceae</taxon>
        <taxon>Alicyclobacillus</taxon>
    </lineage>
</organism>
<dbReference type="CDD" id="cd04647">
    <property type="entry name" value="LbH_MAT_like"/>
    <property type="match status" value="1"/>
</dbReference>
<dbReference type="InterPro" id="IPR001451">
    <property type="entry name" value="Hexapep"/>
</dbReference>
<sequence length="99" mass="10528">MRSELRSMVKISIGDRCAISWDVSIMDSDFHSIDGKPMRTPVTIGDDVWIGSRVTILKGVTVGNGAVIAAGSVVVSDVPSNSMVGGVPARIIRQQVSWS</sequence>
<accession>A0A9X7Z5N7</accession>
<evidence type="ECO:0000256" key="1">
    <source>
        <dbReference type="ARBA" id="ARBA00022679"/>
    </source>
</evidence>
<dbReference type="EMBL" id="CP071182">
    <property type="protein sequence ID" value="QSO45451.1"/>
    <property type="molecule type" value="Genomic_DNA"/>
</dbReference>
<proteinExistence type="predicted"/>
<dbReference type="GO" id="GO:0016746">
    <property type="term" value="F:acyltransferase activity"/>
    <property type="evidence" value="ECO:0007669"/>
    <property type="project" value="UniProtKB-KW"/>
</dbReference>
<dbReference type="InterPro" id="IPR018357">
    <property type="entry name" value="Hexapep_transf_CS"/>
</dbReference>
<dbReference type="PANTHER" id="PTHR23416">
    <property type="entry name" value="SIALIC ACID SYNTHASE-RELATED"/>
    <property type="match status" value="1"/>
</dbReference>
<dbReference type="Proteomes" id="UP000663505">
    <property type="component" value="Chromosome"/>
</dbReference>
<evidence type="ECO:0000313" key="3">
    <source>
        <dbReference type="EMBL" id="QSO45451.1"/>
    </source>
</evidence>
<reference evidence="3 4" key="1">
    <citation type="submission" date="2021-02" db="EMBL/GenBank/DDBJ databases">
        <title>Alicyclobacillus curvatus sp. nov. and Alicyclobacillus mengziensis sp. nov., two acidophilic bacteria isolated from acid mine drainage.</title>
        <authorList>
            <person name="Huang Y."/>
        </authorList>
    </citation>
    <scope>NUCLEOTIDE SEQUENCE [LARGE SCALE GENOMIC DNA]</scope>
    <source>
        <strain evidence="3 4">S30H14</strain>
    </source>
</reference>
<evidence type="ECO:0000256" key="2">
    <source>
        <dbReference type="ARBA" id="ARBA00022737"/>
    </source>
</evidence>
<dbReference type="InterPro" id="IPR011004">
    <property type="entry name" value="Trimer_LpxA-like_sf"/>
</dbReference>
<name>A0A9X7Z5N7_9BACL</name>
<dbReference type="AlphaFoldDB" id="A0A9X7Z5N7"/>
<dbReference type="SUPFAM" id="SSF51161">
    <property type="entry name" value="Trimeric LpxA-like enzymes"/>
    <property type="match status" value="1"/>
</dbReference>
<gene>
    <name evidence="3" type="ORF">JZ786_12775</name>
</gene>
<dbReference type="InterPro" id="IPR051159">
    <property type="entry name" value="Hexapeptide_acetyltransf"/>
</dbReference>
<keyword evidence="2" id="KW-0677">Repeat</keyword>
<dbReference type="PROSITE" id="PS00101">
    <property type="entry name" value="HEXAPEP_TRANSFERASES"/>
    <property type="match status" value="1"/>
</dbReference>
<dbReference type="KEGG" id="afx:JZ786_12775"/>
<dbReference type="Pfam" id="PF00132">
    <property type="entry name" value="Hexapep"/>
    <property type="match status" value="1"/>
</dbReference>
<dbReference type="Gene3D" id="2.160.10.10">
    <property type="entry name" value="Hexapeptide repeat proteins"/>
    <property type="match status" value="1"/>
</dbReference>
<keyword evidence="4" id="KW-1185">Reference proteome</keyword>
<keyword evidence="3" id="KW-0012">Acyltransferase</keyword>
<protein>
    <submittedName>
        <fullName evidence="3">Acyltransferase</fullName>
    </submittedName>
</protein>
<evidence type="ECO:0000313" key="4">
    <source>
        <dbReference type="Proteomes" id="UP000663505"/>
    </source>
</evidence>
<keyword evidence="1" id="KW-0808">Transferase</keyword>